<dbReference type="SUPFAM" id="SSF53092">
    <property type="entry name" value="Creatinase/prolidase N-terminal domain"/>
    <property type="match status" value="1"/>
</dbReference>
<dbReference type="Pfam" id="PF00557">
    <property type="entry name" value="Peptidase_M24"/>
    <property type="match status" value="1"/>
</dbReference>
<dbReference type="AlphaFoldDB" id="A0A9D0ZNJ7"/>
<reference evidence="2" key="2">
    <citation type="journal article" date="2021" name="PeerJ">
        <title>Extensive microbial diversity within the chicken gut microbiome revealed by metagenomics and culture.</title>
        <authorList>
            <person name="Gilroy R."/>
            <person name="Ravi A."/>
            <person name="Getino M."/>
            <person name="Pursley I."/>
            <person name="Horton D.L."/>
            <person name="Alikhan N.F."/>
            <person name="Baker D."/>
            <person name="Gharbi K."/>
            <person name="Hall N."/>
            <person name="Watson M."/>
            <person name="Adriaenssens E.M."/>
            <person name="Foster-Nyarko E."/>
            <person name="Jarju S."/>
            <person name="Secka A."/>
            <person name="Antonio M."/>
            <person name="Oren A."/>
            <person name="Chaudhuri R.R."/>
            <person name="La Ragione R."/>
            <person name="Hildebrand F."/>
            <person name="Pallen M.J."/>
        </authorList>
    </citation>
    <scope>NUCLEOTIDE SEQUENCE</scope>
    <source>
        <strain evidence="2">ChiSjej6B24-2974</strain>
    </source>
</reference>
<dbReference type="InterPro" id="IPR000994">
    <property type="entry name" value="Pept_M24"/>
</dbReference>
<evidence type="ECO:0000313" key="2">
    <source>
        <dbReference type="EMBL" id="HIQ83802.1"/>
    </source>
</evidence>
<organism evidence="2 3">
    <name type="scientific">Candidatus Pullichristensenella stercorigallinarum</name>
    <dbReference type="NCBI Taxonomy" id="2840909"/>
    <lineage>
        <taxon>Bacteria</taxon>
        <taxon>Bacillati</taxon>
        <taxon>Bacillota</taxon>
        <taxon>Clostridia</taxon>
        <taxon>Candidatus Pullichristensenella</taxon>
    </lineage>
</organism>
<evidence type="ECO:0000259" key="1">
    <source>
        <dbReference type="Pfam" id="PF00557"/>
    </source>
</evidence>
<proteinExistence type="predicted"/>
<dbReference type="Gene3D" id="3.90.230.10">
    <property type="entry name" value="Creatinase/methionine aminopeptidase superfamily"/>
    <property type="match status" value="1"/>
</dbReference>
<dbReference type="SUPFAM" id="SSF55920">
    <property type="entry name" value="Creatinase/aminopeptidase"/>
    <property type="match status" value="1"/>
</dbReference>
<dbReference type="InterPro" id="IPR036005">
    <property type="entry name" value="Creatinase/aminopeptidase-like"/>
</dbReference>
<dbReference type="Gene3D" id="3.40.350.10">
    <property type="entry name" value="Creatinase/prolidase N-terminal domain"/>
    <property type="match status" value="1"/>
</dbReference>
<dbReference type="InterPro" id="IPR029149">
    <property type="entry name" value="Creatin/AminoP/Spt16_N"/>
</dbReference>
<comment type="caution">
    <text evidence="2">The sequence shown here is derived from an EMBL/GenBank/DDBJ whole genome shotgun (WGS) entry which is preliminary data.</text>
</comment>
<dbReference type="Proteomes" id="UP000824260">
    <property type="component" value="Unassembled WGS sequence"/>
</dbReference>
<dbReference type="EMBL" id="DVFZ01000108">
    <property type="protein sequence ID" value="HIQ83802.1"/>
    <property type="molecule type" value="Genomic_DNA"/>
</dbReference>
<name>A0A9D0ZNJ7_9FIRM</name>
<evidence type="ECO:0000313" key="3">
    <source>
        <dbReference type="Proteomes" id="UP000824260"/>
    </source>
</evidence>
<sequence>MVKAENIILKPVAYPQVDVPTELPELSDAVYQARLENVLKMMAEQALDCLFIYADREHYTNFEYLAGFDLRFEEALLMLSANGEATYILGNECLPLASLSRIPAQVELYQAFSLPSQPIDALRPLSAIVAGHGLKSGDHVGMVGWKLMAPRYARRDVFDIPQFILQEIGQVAGTGALINVTDAFIDPAYGLRVLNTADDIAYFEYGAAWASIGLRDMLDSLETGVSELAISRRMRIGAMTENSHPLTVVGKNNDAGMVYPGNTILRLGDRFNCSLGLRGGLSCRTGYLAYSSEDIDPDKRDYIDVLAKPYYAAVVNWYENIRIGASCGDIYDMVEAALPKVQFHWKLNTGHYVAAEEWLSSPFEHGSTVKIRSGMCVQMDIIPSMDGYAGANCEDGIAIADADMRREIQERFPRVWTRIEARRRHMIDVLKINIADEVLPLSNLAATYRPYMLNKDMALAVH</sequence>
<accession>A0A9D0ZNJ7</accession>
<protein>
    <submittedName>
        <fullName evidence="2">M24 family metallopeptidase</fullName>
    </submittedName>
</protein>
<reference evidence="2" key="1">
    <citation type="submission" date="2020-10" db="EMBL/GenBank/DDBJ databases">
        <authorList>
            <person name="Gilroy R."/>
        </authorList>
    </citation>
    <scope>NUCLEOTIDE SEQUENCE</scope>
    <source>
        <strain evidence="2">ChiSjej6B24-2974</strain>
    </source>
</reference>
<gene>
    <name evidence="2" type="ORF">IAA52_11965</name>
</gene>
<feature type="domain" description="Peptidase M24" evidence="1">
    <location>
        <begin position="210"/>
        <end position="398"/>
    </location>
</feature>